<dbReference type="InterPro" id="IPR014720">
    <property type="entry name" value="dsRBD_dom"/>
</dbReference>
<dbReference type="GO" id="GO:0003723">
    <property type="term" value="F:RNA binding"/>
    <property type="evidence" value="ECO:0007669"/>
    <property type="project" value="UniProtKB-UniRule"/>
</dbReference>
<sequence>MSSSNAAVISAGGHVRALHNFLHGSKRELTWTEEVVEVSQPEKCTLWHVTAVVDGEPLGSGSGPRLKTAKARAAEITRREFEYSKLTRYDQADLIATDRTHSGIVSDPRIS</sequence>
<comment type="caution">
    <text evidence="3">The sequence shown here is derived from an EMBL/GenBank/DDBJ whole genome shotgun (WGS) entry which is preliminary data.</text>
</comment>
<proteinExistence type="predicted"/>
<gene>
    <name evidence="3" type="ORF">BS47DRAFT_1386636</name>
</gene>
<name>A0A9P6DDA3_9AGAM</name>
<accession>A0A9P6DDA3</accession>
<keyword evidence="4" id="KW-1185">Reference proteome</keyword>
<dbReference type="PROSITE" id="PS50137">
    <property type="entry name" value="DS_RBD"/>
    <property type="match status" value="1"/>
</dbReference>
<evidence type="ECO:0000313" key="3">
    <source>
        <dbReference type="EMBL" id="KAF9502566.1"/>
    </source>
</evidence>
<feature type="domain" description="DRBM" evidence="2">
    <location>
        <begin position="13"/>
        <end position="83"/>
    </location>
</feature>
<dbReference type="Pfam" id="PF00035">
    <property type="entry name" value="dsrm"/>
    <property type="match status" value="1"/>
</dbReference>
<evidence type="ECO:0000256" key="1">
    <source>
        <dbReference type="PROSITE-ProRule" id="PRU00266"/>
    </source>
</evidence>
<dbReference type="Gene3D" id="3.30.160.20">
    <property type="match status" value="1"/>
</dbReference>
<dbReference type="AlphaFoldDB" id="A0A9P6DDA3"/>
<dbReference type="EMBL" id="MU129954">
    <property type="protein sequence ID" value="KAF9502566.1"/>
    <property type="molecule type" value="Genomic_DNA"/>
</dbReference>
<organism evidence="3 4">
    <name type="scientific">Hydnum rufescens UP504</name>
    <dbReference type="NCBI Taxonomy" id="1448309"/>
    <lineage>
        <taxon>Eukaryota</taxon>
        <taxon>Fungi</taxon>
        <taxon>Dikarya</taxon>
        <taxon>Basidiomycota</taxon>
        <taxon>Agaricomycotina</taxon>
        <taxon>Agaricomycetes</taxon>
        <taxon>Cantharellales</taxon>
        <taxon>Hydnaceae</taxon>
        <taxon>Hydnum</taxon>
    </lineage>
</organism>
<reference evidence="3" key="1">
    <citation type="journal article" date="2020" name="Nat. Commun.">
        <title>Large-scale genome sequencing of mycorrhizal fungi provides insights into the early evolution of symbiotic traits.</title>
        <authorList>
            <person name="Miyauchi S."/>
            <person name="Kiss E."/>
            <person name="Kuo A."/>
            <person name="Drula E."/>
            <person name="Kohler A."/>
            <person name="Sanchez-Garcia M."/>
            <person name="Morin E."/>
            <person name="Andreopoulos B."/>
            <person name="Barry K.W."/>
            <person name="Bonito G."/>
            <person name="Buee M."/>
            <person name="Carver A."/>
            <person name="Chen C."/>
            <person name="Cichocki N."/>
            <person name="Clum A."/>
            <person name="Culley D."/>
            <person name="Crous P.W."/>
            <person name="Fauchery L."/>
            <person name="Girlanda M."/>
            <person name="Hayes R.D."/>
            <person name="Keri Z."/>
            <person name="LaButti K."/>
            <person name="Lipzen A."/>
            <person name="Lombard V."/>
            <person name="Magnuson J."/>
            <person name="Maillard F."/>
            <person name="Murat C."/>
            <person name="Nolan M."/>
            <person name="Ohm R.A."/>
            <person name="Pangilinan J."/>
            <person name="Pereira M.F."/>
            <person name="Perotto S."/>
            <person name="Peter M."/>
            <person name="Pfister S."/>
            <person name="Riley R."/>
            <person name="Sitrit Y."/>
            <person name="Stielow J.B."/>
            <person name="Szollosi G."/>
            <person name="Zifcakova L."/>
            <person name="Stursova M."/>
            <person name="Spatafora J.W."/>
            <person name="Tedersoo L."/>
            <person name="Vaario L.M."/>
            <person name="Yamada A."/>
            <person name="Yan M."/>
            <person name="Wang P."/>
            <person name="Xu J."/>
            <person name="Bruns T."/>
            <person name="Baldrian P."/>
            <person name="Vilgalys R."/>
            <person name="Dunand C."/>
            <person name="Henrissat B."/>
            <person name="Grigoriev I.V."/>
            <person name="Hibbett D."/>
            <person name="Nagy L.G."/>
            <person name="Martin F.M."/>
        </authorList>
    </citation>
    <scope>NUCLEOTIDE SEQUENCE</scope>
    <source>
        <strain evidence="3">UP504</strain>
    </source>
</reference>
<keyword evidence="1" id="KW-0694">RNA-binding</keyword>
<evidence type="ECO:0000313" key="4">
    <source>
        <dbReference type="Proteomes" id="UP000886523"/>
    </source>
</evidence>
<dbReference type="Proteomes" id="UP000886523">
    <property type="component" value="Unassembled WGS sequence"/>
</dbReference>
<protein>
    <recommendedName>
        <fullName evidence="2">DRBM domain-containing protein</fullName>
    </recommendedName>
</protein>
<dbReference type="SUPFAM" id="SSF54768">
    <property type="entry name" value="dsRNA-binding domain-like"/>
    <property type="match status" value="1"/>
</dbReference>
<evidence type="ECO:0000259" key="2">
    <source>
        <dbReference type="PROSITE" id="PS50137"/>
    </source>
</evidence>